<dbReference type="Proteomes" id="UP000327493">
    <property type="component" value="Chromosome 19"/>
</dbReference>
<dbReference type="EMBL" id="VOFY01000019">
    <property type="protein sequence ID" value="KAA8582655.1"/>
    <property type="molecule type" value="Genomic_DNA"/>
</dbReference>
<dbReference type="InterPro" id="IPR008983">
    <property type="entry name" value="Tumour_necrosis_fac-like_dom"/>
</dbReference>
<feature type="domain" description="C1q" evidence="1">
    <location>
        <begin position="9"/>
        <end position="76"/>
    </location>
</feature>
<keyword evidence="3" id="KW-1185">Reference proteome</keyword>
<proteinExistence type="predicted"/>
<accession>A0A5J5CPP2</accession>
<comment type="caution">
    <text evidence="2">The sequence shown here is derived from an EMBL/GenBank/DDBJ whole genome shotgun (WGS) entry which is preliminary data.</text>
</comment>
<evidence type="ECO:0000313" key="2">
    <source>
        <dbReference type="EMBL" id="KAA8582655.1"/>
    </source>
</evidence>
<sequence>MSYHGGGSHDTGLTLVKNNEDIVKANDHSSTYDRADNGGNAVFLRLQPRDMVFVRLAAYLYVWGTDYHTTFSGFLVTPLVDNERPRDFCLASSASLTTSEKTQEKDVIVESSYIVQLRDGLLKPVYLSFQLQLDMMFYRYRVRNSALTFPVQSLELLLELVHEAADGGADGSQVQLAELVLQTSGQFLSVTLGLALPRGDQLHQLRLALLHNALQLGIHLPALLQLPLRAGLQRTGHGDRAQVRCWHLL</sequence>
<dbReference type="AlphaFoldDB" id="A0A5J5CPP2"/>
<dbReference type="Pfam" id="PF00386">
    <property type="entry name" value="C1q"/>
    <property type="match status" value="1"/>
</dbReference>
<dbReference type="Gene3D" id="2.60.120.40">
    <property type="match status" value="1"/>
</dbReference>
<evidence type="ECO:0000259" key="1">
    <source>
        <dbReference type="Pfam" id="PF00386"/>
    </source>
</evidence>
<organism evidence="2 3">
    <name type="scientific">Etheostoma spectabile</name>
    <name type="common">orangethroat darter</name>
    <dbReference type="NCBI Taxonomy" id="54343"/>
    <lineage>
        <taxon>Eukaryota</taxon>
        <taxon>Metazoa</taxon>
        <taxon>Chordata</taxon>
        <taxon>Craniata</taxon>
        <taxon>Vertebrata</taxon>
        <taxon>Euteleostomi</taxon>
        <taxon>Actinopterygii</taxon>
        <taxon>Neopterygii</taxon>
        <taxon>Teleostei</taxon>
        <taxon>Neoteleostei</taxon>
        <taxon>Acanthomorphata</taxon>
        <taxon>Eupercaria</taxon>
        <taxon>Perciformes</taxon>
        <taxon>Percoidei</taxon>
        <taxon>Percidae</taxon>
        <taxon>Etheostomatinae</taxon>
        <taxon>Etheostoma</taxon>
    </lineage>
</organism>
<name>A0A5J5CPP2_9PERO</name>
<reference evidence="2 3" key="1">
    <citation type="submission" date="2019-08" db="EMBL/GenBank/DDBJ databases">
        <title>A chromosome-level genome assembly, high-density linkage maps, and genome scans reveal the genomic architecture of hybrid incompatibilities underlying speciation via character displacement in darters (Percidae: Etheostominae).</title>
        <authorList>
            <person name="Moran R.L."/>
            <person name="Catchen J.M."/>
            <person name="Fuller R.C."/>
        </authorList>
    </citation>
    <scope>NUCLEOTIDE SEQUENCE [LARGE SCALE GENOMIC DNA]</scope>
    <source>
        <strain evidence="2">EspeVRDwgs_2016</strain>
        <tissue evidence="2">Muscle</tissue>
    </source>
</reference>
<protein>
    <recommendedName>
        <fullName evidence="1">C1q domain-containing protein</fullName>
    </recommendedName>
</protein>
<dbReference type="InterPro" id="IPR001073">
    <property type="entry name" value="C1q_dom"/>
</dbReference>
<dbReference type="SUPFAM" id="SSF49842">
    <property type="entry name" value="TNF-like"/>
    <property type="match status" value="1"/>
</dbReference>
<evidence type="ECO:0000313" key="3">
    <source>
        <dbReference type="Proteomes" id="UP000327493"/>
    </source>
</evidence>
<gene>
    <name evidence="2" type="ORF">FQN60_006326</name>
</gene>